<sequence>QKYRSRSPPLLPLLPPRRPIVTTPDLVPPTFPDDYGDIYEDSKCTYGLTPAEVYEYEDESFYLHCYSRHLGAKSRTTNTELCSAYSTQTDYDDTANVEEDKNKITQKYRSRSPPLLPLLPPRRPIVTTPDLSGQHSLKVGDVYRIQNPRLGGDDDGFYRSIEGKLIPQDNVKIFHKKPIPTPKKRTSLANEDSGYMQTPKPDKQAPPSDQSHQNDTGKKSDRDLLMNLLEANKNIMESQKEIKSSIAEHQKILNVVCETPIYQDYYNSKLTGKC</sequence>
<proteinExistence type="predicted"/>
<protein>
    <submittedName>
        <fullName evidence="2">Uncharacterized protein</fullName>
    </submittedName>
</protein>
<evidence type="ECO:0000313" key="2">
    <source>
        <dbReference type="EMBL" id="WAR09249.1"/>
    </source>
</evidence>
<feature type="non-terminal residue" evidence="2">
    <location>
        <position position="1"/>
    </location>
</feature>
<evidence type="ECO:0000313" key="3">
    <source>
        <dbReference type="Proteomes" id="UP001164746"/>
    </source>
</evidence>
<name>A0ABY7EJQ4_MYAAR</name>
<feature type="non-terminal residue" evidence="2">
    <location>
        <position position="274"/>
    </location>
</feature>
<dbReference type="Proteomes" id="UP001164746">
    <property type="component" value="Chromosome 6"/>
</dbReference>
<keyword evidence="3" id="KW-1185">Reference proteome</keyword>
<gene>
    <name evidence="2" type="ORF">MAR_019207</name>
</gene>
<reference evidence="2" key="1">
    <citation type="submission" date="2022-11" db="EMBL/GenBank/DDBJ databases">
        <title>Centuries of genome instability and evolution in soft-shell clam transmissible cancer (bioRxiv).</title>
        <authorList>
            <person name="Hart S.F.M."/>
            <person name="Yonemitsu M.A."/>
            <person name="Giersch R.M."/>
            <person name="Beal B.F."/>
            <person name="Arriagada G."/>
            <person name="Davis B.W."/>
            <person name="Ostrander E.A."/>
            <person name="Goff S.P."/>
            <person name="Metzger M.J."/>
        </authorList>
    </citation>
    <scope>NUCLEOTIDE SEQUENCE</scope>
    <source>
        <strain evidence="2">MELC-2E11</strain>
        <tissue evidence="2">Siphon/mantle</tissue>
    </source>
</reference>
<accession>A0ABY7EJQ4</accession>
<feature type="region of interest" description="Disordered" evidence="1">
    <location>
        <begin position="174"/>
        <end position="220"/>
    </location>
</feature>
<feature type="compositionally biased region" description="Basic residues" evidence="1">
    <location>
        <begin position="174"/>
        <end position="186"/>
    </location>
</feature>
<evidence type="ECO:0000256" key="1">
    <source>
        <dbReference type="SAM" id="MobiDB-lite"/>
    </source>
</evidence>
<dbReference type="EMBL" id="CP111017">
    <property type="protein sequence ID" value="WAR09249.1"/>
    <property type="molecule type" value="Genomic_DNA"/>
</dbReference>
<organism evidence="2 3">
    <name type="scientific">Mya arenaria</name>
    <name type="common">Soft-shell clam</name>
    <dbReference type="NCBI Taxonomy" id="6604"/>
    <lineage>
        <taxon>Eukaryota</taxon>
        <taxon>Metazoa</taxon>
        <taxon>Spiralia</taxon>
        <taxon>Lophotrochozoa</taxon>
        <taxon>Mollusca</taxon>
        <taxon>Bivalvia</taxon>
        <taxon>Autobranchia</taxon>
        <taxon>Heteroconchia</taxon>
        <taxon>Euheterodonta</taxon>
        <taxon>Imparidentia</taxon>
        <taxon>Neoheterodontei</taxon>
        <taxon>Myida</taxon>
        <taxon>Myoidea</taxon>
        <taxon>Myidae</taxon>
        <taxon>Mya</taxon>
    </lineage>
</organism>